<keyword evidence="2" id="KW-0633">Potassium transport</keyword>
<evidence type="ECO:0000313" key="6">
    <source>
        <dbReference type="EMBL" id="KAK4776184.1"/>
    </source>
</evidence>
<dbReference type="AlphaFoldDB" id="A0AAN7L1T1"/>
<dbReference type="GO" id="GO:0098662">
    <property type="term" value="P:inorganic cation transmembrane transport"/>
    <property type="evidence" value="ECO:0007669"/>
    <property type="project" value="TreeGrafter"/>
</dbReference>
<protein>
    <submittedName>
        <fullName evidence="6">Uncharacterized protein</fullName>
    </submittedName>
</protein>
<keyword evidence="7" id="KW-1185">Reference proteome</keyword>
<evidence type="ECO:0000313" key="7">
    <source>
        <dbReference type="Proteomes" id="UP001345219"/>
    </source>
</evidence>
<dbReference type="EMBL" id="JAXIOK010000003">
    <property type="protein sequence ID" value="KAK4776184.1"/>
    <property type="molecule type" value="Genomic_DNA"/>
</dbReference>
<sequence>MAIYRPTHGGSLGSRRRFHGDSPAFHGKEEDHEEAVEDVGHGWREVNVKVLDGAPCTVAILVDRGFGSSFDVQNEEESITLGPKRVCIIFFGGPDDREVLELGGRMANHEAASVRVTLSRFVDSPGSSTESINNAALWPSARNTLRDRRHMMSPSASIRVDEKETEVDEAAVAEFRRRHDDSVDYIEKHPSNIADEVLAIGRSGEYGLIMVGRGRFPSNIERRLADHHNEVGREGQLGFVGNILAQSDKGIVSSVLVVQHNGSVVVRDEVSEALAVWDEDATTAVIDAVTNLCEEISP</sequence>
<dbReference type="PANTHER" id="PTHR32468">
    <property type="entry name" value="CATION/H + ANTIPORTER"/>
    <property type="match status" value="1"/>
</dbReference>
<dbReference type="PANTHER" id="PTHR32468:SF0">
    <property type="entry name" value="K(+)_H(+) ANTIPORTER 1"/>
    <property type="match status" value="1"/>
</dbReference>
<proteinExistence type="predicted"/>
<evidence type="ECO:0000256" key="4">
    <source>
        <dbReference type="ARBA" id="ARBA00023065"/>
    </source>
</evidence>
<name>A0AAN7L1T1_9MYRT</name>
<dbReference type="InterPro" id="IPR050794">
    <property type="entry name" value="CPA2_transporter"/>
</dbReference>
<evidence type="ECO:0000256" key="3">
    <source>
        <dbReference type="ARBA" id="ARBA00022958"/>
    </source>
</evidence>
<dbReference type="Proteomes" id="UP001345219">
    <property type="component" value="Chromosome 18"/>
</dbReference>
<evidence type="ECO:0000256" key="5">
    <source>
        <dbReference type="SAM" id="MobiDB-lite"/>
    </source>
</evidence>
<feature type="region of interest" description="Disordered" evidence="5">
    <location>
        <begin position="1"/>
        <end position="32"/>
    </location>
</feature>
<dbReference type="GO" id="GO:0012505">
    <property type="term" value="C:endomembrane system"/>
    <property type="evidence" value="ECO:0007669"/>
    <property type="project" value="TreeGrafter"/>
</dbReference>
<reference evidence="6 7" key="1">
    <citation type="journal article" date="2023" name="Hortic Res">
        <title>Pangenome of water caltrop reveals structural variations and asymmetric subgenome divergence after allopolyploidization.</title>
        <authorList>
            <person name="Zhang X."/>
            <person name="Chen Y."/>
            <person name="Wang L."/>
            <person name="Yuan Y."/>
            <person name="Fang M."/>
            <person name="Shi L."/>
            <person name="Lu R."/>
            <person name="Comes H.P."/>
            <person name="Ma Y."/>
            <person name="Chen Y."/>
            <person name="Huang G."/>
            <person name="Zhou Y."/>
            <person name="Zheng Z."/>
            <person name="Qiu Y."/>
        </authorList>
    </citation>
    <scope>NUCLEOTIDE SEQUENCE [LARGE SCALE GENOMIC DNA]</scope>
    <source>
        <tissue evidence="6">Roots</tissue>
    </source>
</reference>
<evidence type="ECO:0000256" key="1">
    <source>
        <dbReference type="ARBA" id="ARBA00022448"/>
    </source>
</evidence>
<evidence type="ECO:0000256" key="2">
    <source>
        <dbReference type="ARBA" id="ARBA00022538"/>
    </source>
</evidence>
<comment type="caution">
    <text evidence="6">The sequence shown here is derived from an EMBL/GenBank/DDBJ whole genome shotgun (WGS) entry which is preliminary data.</text>
</comment>
<keyword evidence="1" id="KW-0813">Transport</keyword>
<keyword evidence="4" id="KW-0406">Ion transport</keyword>
<accession>A0AAN7L1T1</accession>
<organism evidence="6 7">
    <name type="scientific">Trapa incisa</name>
    <dbReference type="NCBI Taxonomy" id="236973"/>
    <lineage>
        <taxon>Eukaryota</taxon>
        <taxon>Viridiplantae</taxon>
        <taxon>Streptophyta</taxon>
        <taxon>Embryophyta</taxon>
        <taxon>Tracheophyta</taxon>
        <taxon>Spermatophyta</taxon>
        <taxon>Magnoliopsida</taxon>
        <taxon>eudicotyledons</taxon>
        <taxon>Gunneridae</taxon>
        <taxon>Pentapetalae</taxon>
        <taxon>rosids</taxon>
        <taxon>malvids</taxon>
        <taxon>Myrtales</taxon>
        <taxon>Lythraceae</taxon>
        <taxon>Trapa</taxon>
    </lineage>
</organism>
<dbReference type="GO" id="GO:0006885">
    <property type="term" value="P:regulation of pH"/>
    <property type="evidence" value="ECO:0007669"/>
    <property type="project" value="TreeGrafter"/>
</dbReference>
<gene>
    <name evidence="6" type="ORF">SAY87_024145</name>
</gene>
<dbReference type="GO" id="GO:0006813">
    <property type="term" value="P:potassium ion transport"/>
    <property type="evidence" value="ECO:0007669"/>
    <property type="project" value="UniProtKB-KW"/>
</dbReference>
<keyword evidence="3" id="KW-0630">Potassium</keyword>